<dbReference type="Pfam" id="PF00069">
    <property type="entry name" value="Pkinase"/>
    <property type="match status" value="1"/>
</dbReference>
<organism evidence="11 12">
    <name type="scientific">Trypanosoma cruzi</name>
    <dbReference type="NCBI Taxonomy" id="5693"/>
    <lineage>
        <taxon>Eukaryota</taxon>
        <taxon>Discoba</taxon>
        <taxon>Euglenozoa</taxon>
        <taxon>Kinetoplastea</taxon>
        <taxon>Metakinetoplastina</taxon>
        <taxon>Trypanosomatida</taxon>
        <taxon>Trypanosomatidae</taxon>
        <taxon>Trypanosoma</taxon>
        <taxon>Schizotrypanum</taxon>
    </lineage>
</organism>
<keyword evidence="1 7" id="KW-0723">Serine/threonine-protein kinase</keyword>
<dbReference type="Proteomes" id="UP000583944">
    <property type="component" value="Unassembled WGS sequence"/>
</dbReference>
<keyword evidence="9" id="KW-0812">Transmembrane</keyword>
<dbReference type="FunFam" id="3.30.200.20:FF:000046">
    <property type="entry name" value="Mitogen-activated protein kinase"/>
    <property type="match status" value="1"/>
</dbReference>
<dbReference type="Gene3D" id="3.30.200.20">
    <property type="entry name" value="Phosphorylase Kinase, domain 1"/>
    <property type="match status" value="1"/>
</dbReference>
<protein>
    <recommendedName>
        <fullName evidence="7">Mitogen-activated protein kinase</fullName>
        <ecNumber evidence="7">2.7.11.24</ecNumber>
    </recommendedName>
</protein>
<dbReference type="InterPro" id="IPR003527">
    <property type="entry name" value="MAP_kinase_CS"/>
</dbReference>
<dbReference type="EC" id="2.7.11.24" evidence="7"/>
<evidence type="ECO:0000256" key="8">
    <source>
        <dbReference type="SAM" id="MobiDB-lite"/>
    </source>
</evidence>
<evidence type="ECO:0000256" key="7">
    <source>
        <dbReference type="RuleBase" id="RU361165"/>
    </source>
</evidence>
<dbReference type="PROSITE" id="PS00107">
    <property type="entry name" value="PROTEIN_KINASE_ATP"/>
    <property type="match status" value="1"/>
</dbReference>
<evidence type="ECO:0000259" key="10">
    <source>
        <dbReference type="PROSITE" id="PS50011"/>
    </source>
</evidence>
<dbReference type="SUPFAM" id="SSF56112">
    <property type="entry name" value="Protein kinase-like (PK-like)"/>
    <property type="match status" value="1"/>
</dbReference>
<dbReference type="PROSITE" id="PS50011">
    <property type="entry name" value="PROTEIN_KINASE_DOM"/>
    <property type="match status" value="1"/>
</dbReference>
<reference evidence="11 12" key="1">
    <citation type="journal article" date="2019" name="Genome Biol. Evol.">
        <title>Nanopore Sequencing Significantly Improves Genome Assembly of the Protozoan Parasite Trypanosoma cruzi.</title>
        <authorList>
            <person name="Diaz-Viraque F."/>
            <person name="Pita S."/>
            <person name="Greif G."/>
            <person name="de Souza R.C.M."/>
            <person name="Iraola G."/>
            <person name="Robello C."/>
        </authorList>
    </citation>
    <scope>NUCLEOTIDE SEQUENCE [LARGE SCALE GENOMIC DNA]</scope>
    <source>
        <strain evidence="11 12">Berenice</strain>
    </source>
</reference>
<dbReference type="InterPro" id="IPR008271">
    <property type="entry name" value="Ser/Thr_kinase_AS"/>
</dbReference>
<sequence length="519" mass="59261">MKKKGSEGGSVNPMREKNYFGACLHVHKLIAAKQIIIDLLFHFIIIYFLDFAFLDWFLVTTAFRITPSCAFHIVARLIGQRKRGGSSNIESAGQPWREMLTHVSAPDPEGRVTYTFNTQSRVEVPQRYEVRSIVGRGAYGIVCSAVDTATGDTVAVKKISNIFGDVVDGKRILREVKLLGFLKHPNLLSLKDLYRPSDPGFSDVYIVTELMSSDLQAILRSKSVKLAEVHCQYFTYQLLCALRYIHSANVIHRDLKPANILTNSECDLKLCDFGLARGGGPNMTHYVVTRWYRPPELLLLSDEYDGAVDLWGMACLAVEMFTRKPLFPGRDYIHQLNLITDLLGLPDIVRDLSQIRSPEAISYVRSLPVKERRPLESVCPEVRERYMASICYTMEGRDDENSDEREGIEEGGEETQREEIYGDANTTRTQANQDGRNGEERYALFKDFLFRLLMYNPKERMTAKEALAHPWLREVRANCGGEEFETEAGEQFFWEFDSTELSAVQLRQLLMNEIIKYNE</sequence>
<keyword evidence="7" id="KW-0460">Magnesium</keyword>
<evidence type="ECO:0000313" key="12">
    <source>
        <dbReference type="Proteomes" id="UP000583944"/>
    </source>
</evidence>
<gene>
    <name evidence="11" type="ORF">ECC02_000161</name>
</gene>
<name>A0A7J6YKD2_TRYCR</name>
<dbReference type="PROSITE" id="PS00108">
    <property type="entry name" value="PROTEIN_KINASE_ST"/>
    <property type="match status" value="1"/>
</dbReference>
<proteinExistence type="inferred from homology"/>
<feature type="compositionally biased region" description="Polar residues" evidence="8">
    <location>
        <begin position="424"/>
        <end position="435"/>
    </location>
</feature>
<comment type="similarity">
    <text evidence="7">Belongs to the protein kinase superfamily. Ser/Thr protein kinase family. MAP kinase subfamily.</text>
</comment>
<dbReference type="PROSITE" id="PS01351">
    <property type="entry name" value="MAPK"/>
    <property type="match status" value="1"/>
</dbReference>
<evidence type="ECO:0000256" key="9">
    <source>
        <dbReference type="SAM" id="Phobius"/>
    </source>
</evidence>
<comment type="cofactor">
    <cofactor evidence="7">
        <name>Mg(2+)</name>
        <dbReference type="ChEBI" id="CHEBI:18420"/>
    </cofactor>
</comment>
<dbReference type="SMART" id="SM00220">
    <property type="entry name" value="S_TKc"/>
    <property type="match status" value="1"/>
</dbReference>
<dbReference type="GO" id="GO:0005524">
    <property type="term" value="F:ATP binding"/>
    <property type="evidence" value="ECO:0007669"/>
    <property type="project" value="UniProtKB-UniRule"/>
</dbReference>
<dbReference type="InterPro" id="IPR050117">
    <property type="entry name" value="MAPK"/>
</dbReference>
<evidence type="ECO:0000256" key="4">
    <source>
        <dbReference type="ARBA" id="ARBA00022777"/>
    </source>
</evidence>
<keyword evidence="5 6" id="KW-0067">ATP-binding</keyword>
<feature type="domain" description="Protein kinase" evidence="10">
    <location>
        <begin position="128"/>
        <end position="472"/>
    </location>
</feature>
<evidence type="ECO:0000256" key="2">
    <source>
        <dbReference type="ARBA" id="ARBA00022679"/>
    </source>
</evidence>
<evidence type="ECO:0000256" key="3">
    <source>
        <dbReference type="ARBA" id="ARBA00022741"/>
    </source>
</evidence>
<keyword evidence="4 7" id="KW-0418">Kinase</keyword>
<feature type="compositionally biased region" description="Acidic residues" evidence="8">
    <location>
        <begin position="397"/>
        <end position="413"/>
    </location>
</feature>
<dbReference type="EMBL" id="JABDHM010000001">
    <property type="protein sequence ID" value="KAF5226660.1"/>
    <property type="molecule type" value="Genomic_DNA"/>
</dbReference>
<comment type="catalytic activity">
    <reaction evidence="7">
        <text>L-threonyl-[protein] + ATP = O-phospho-L-threonyl-[protein] + ADP + H(+)</text>
        <dbReference type="Rhea" id="RHEA:46608"/>
        <dbReference type="Rhea" id="RHEA-COMP:11060"/>
        <dbReference type="Rhea" id="RHEA-COMP:11605"/>
        <dbReference type="ChEBI" id="CHEBI:15378"/>
        <dbReference type="ChEBI" id="CHEBI:30013"/>
        <dbReference type="ChEBI" id="CHEBI:30616"/>
        <dbReference type="ChEBI" id="CHEBI:61977"/>
        <dbReference type="ChEBI" id="CHEBI:456216"/>
        <dbReference type="EC" id="2.7.11.24"/>
    </reaction>
</comment>
<dbReference type="GO" id="GO:0004707">
    <property type="term" value="F:MAP kinase activity"/>
    <property type="evidence" value="ECO:0007669"/>
    <property type="project" value="UniProtKB-EC"/>
</dbReference>
<dbReference type="VEuPathDB" id="TriTrypDB:ECC02_000161"/>
<dbReference type="InterPro" id="IPR000719">
    <property type="entry name" value="Prot_kinase_dom"/>
</dbReference>
<dbReference type="InterPro" id="IPR011009">
    <property type="entry name" value="Kinase-like_dom_sf"/>
</dbReference>
<feature type="binding site" evidence="6">
    <location>
        <position position="158"/>
    </location>
    <ligand>
        <name>ATP</name>
        <dbReference type="ChEBI" id="CHEBI:30616"/>
    </ligand>
</feature>
<keyword evidence="9" id="KW-0472">Membrane</keyword>
<keyword evidence="9" id="KW-1133">Transmembrane helix</keyword>
<comment type="caution">
    <text evidence="11">The sequence shown here is derived from an EMBL/GenBank/DDBJ whole genome shotgun (WGS) entry which is preliminary data.</text>
</comment>
<dbReference type="Gene3D" id="1.10.510.10">
    <property type="entry name" value="Transferase(Phosphotransferase) domain 1"/>
    <property type="match status" value="2"/>
</dbReference>
<dbReference type="InterPro" id="IPR017441">
    <property type="entry name" value="Protein_kinase_ATP_BS"/>
</dbReference>
<evidence type="ECO:0000313" key="11">
    <source>
        <dbReference type="EMBL" id="KAF5226660.1"/>
    </source>
</evidence>
<feature type="region of interest" description="Disordered" evidence="8">
    <location>
        <begin position="397"/>
        <end position="436"/>
    </location>
</feature>
<keyword evidence="2 7" id="KW-0808">Transferase</keyword>
<dbReference type="FunFam" id="1.10.510.10:FF:000624">
    <property type="entry name" value="Mitogen-activated protein kinase"/>
    <property type="match status" value="1"/>
</dbReference>
<evidence type="ECO:0000256" key="6">
    <source>
        <dbReference type="PROSITE-ProRule" id="PRU10141"/>
    </source>
</evidence>
<dbReference type="CDD" id="cd07834">
    <property type="entry name" value="STKc_MAPK"/>
    <property type="match status" value="1"/>
</dbReference>
<dbReference type="VEuPathDB" id="TriTrypDB:BCY84_00823"/>
<evidence type="ECO:0000256" key="5">
    <source>
        <dbReference type="ARBA" id="ARBA00022840"/>
    </source>
</evidence>
<evidence type="ECO:0000256" key="1">
    <source>
        <dbReference type="ARBA" id="ARBA00022527"/>
    </source>
</evidence>
<comment type="activity regulation">
    <text evidence="7">Activated by threonine and tyrosine phosphorylation.</text>
</comment>
<feature type="transmembrane region" description="Helical" evidence="9">
    <location>
        <begin position="35"/>
        <end position="59"/>
    </location>
</feature>
<accession>A0A7J6YKD2</accession>
<dbReference type="AlphaFoldDB" id="A0A7J6YKD2"/>
<keyword evidence="3 6" id="KW-0547">Nucleotide-binding</keyword>
<dbReference type="PANTHER" id="PTHR24055">
    <property type="entry name" value="MITOGEN-ACTIVATED PROTEIN KINASE"/>
    <property type="match status" value="1"/>
</dbReference>